<gene>
    <name evidence="3" type="ORF">PAC_13567</name>
</gene>
<dbReference type="PANTHER" id="PTHR11106">
    <property type="entry name" value="GANGLIOSIDE INDUCED DIFFERENTIATION ASSOCIATED PROTEIN 2-RELATED"/>
    <property type="match status" value="1"/>
</dbReference>
<feature type="compositionally biased region" description="Gly residues" evidence="1">
    <location>
        <begin position="262"/>
        <end position="273"/>
    </location>
</feature>
<dbReference type="PROSITE" id="PS51154">
    <property type="entry name" value="MACRO"/>
    <property type="match status" value="1"/>
</dbReference>
<reference evidence="3 4" key="1">
    <citation type="submission" date="2016-03" db="EMBL/GenBank/DDBJ databases">
        <authorList>
            <person name="Ploux O."/>
        </authorList>
    </citation>
    <scope>NUCLEOTIDE SEQUENCE [LARGE SCALE GENOMIC DNA]</scope>
    <source>
        <strain evidence="3 4">UAMH 11012</strain>
    </source>
</reference>
<evidence type="ECO:0000313" key="3">
    <source>
        <dbReference type="EMBL" id="CZR63670.1"/>
    </source>
</evidence>
<feature type="compositionally biased region" description="Acidic residues" evidence="1">
    <location>
        <begin position="250"/>
        <end position="260"/>
    </location>
</feature>
<dbReference type="SMART" id="SM00506">
    <property type="entry name" value="A1pp"/>
    <property type="match status" value="1"/>
</dbReference>
<feature type="compositionally biased region" description="Low complexity" evidence="1">
    <location>
        <begin position="411"/>
        <end position="421"/>
    </location>
</feature>
<feature type="domain" description="Macro" evidence="2">
    <location>
        <begin position="13"/>
        <end position="209"/>
    </location>
</feature>
<organism evidence="3 4">
    <name type="scientific">Phialocephala subalpina</name>
    <dbReference type="NCBI Taxonomy" id="576137"/>
    <lineage>
        <taxon>Eukaryota</taxon>
        <taxon>Fungi</taxon>
        <taxon>Dikarya</taxon>
        <taxon>Ascomycota</taxon>
        <taxon>Pezizomycotina</taxon>
        <taxon>Leotiomycetes</taxon>
        <taxon>Helotiales</taxon>
        <taxon>Mollisiaceae</taxon>
        <taxon>Phialocephala</taxon>
        <taxon>Phialocephala fortinii species complex</taxon>
    </lineage>
</organism>
<dbReference type="InterPro" id="IPR043472">
    <property type="entry name" value="Macro_dom-like"/>
</dbReference>
<keyword evidence="4" id="KW-1185">Reference proteome</keyword>
<feature type="region of interest" description="Disordered" evidence="1">
    <location>
        <begin position="250"/>
        <end position="434"/>
    </location>
</feature>
<feature type="compositionally biased region" description="Acidic residues" evidence="1">
    <location>
        <begin position="310"/>
        <end position="322"/>
    </location>
</feature>
<dbReference type="InterPro" id="IPR002589">
    <property type="entry name" value="Macro_dom"/>
</dbReference>
<evidence type="ECO:0000313" key="4">
    <source>
        <dbReference type="Proteomes" id="UP000184330"/>
    </source>
</evidence>
<accession>A0A1L7XF51</accession>
<dbReference type="Pfam" id="PF01661">
    <property type="entry name" value="Macro"/>
    <property type="match status" value="1"/>
</dbReference>
<dbReference type="SUPFAM" id="SSF52949">
    <property type="entry name" value="Macro domain-like"/>
    <property type="match status" value="1"/>
</dbReference>
<sequence length="470" mass="49197">MPPKEPPKTMDELSGLIQTHYRGVRVQVLRGDITNIVAHVIVNAASTGLRGGGGIDGNIHLAAGPGLREELRQLYPNGGEVGKAYTTGSHNMQPRVRAIVHAIGPNYKGTTTDAQKEAKMVQLRSAYLNSLDAASNCKFMNNLTVVLPCISTGIFGYPMEDAAKLALQTIHDWIETHPNPAKFERIVVLLFGNKDPNEPSYKKAFPIIFSGENNNGGDGDVEMGGGMASPNLFVGEDSDGEVQMFWVWDNDEAGDGDDEGNGGKGGGGSGGGLSVQQTAGGRVVCERGEEGEEDSESGAAPGGGTGGDPPSDDGGDGPDSDDSGSSRNSGDDSDESTEDEVPQQRKRAAGKKAASGEATGSASGSGAQGGGGQNDDVDQTSPGSSRFDRSSSEDYVSPQEETNSDTDPDPESSSSESSSQDSEGDEDPVPGVSYICGKTAKTTKRPCRRPFIYTATQRYWGCVDHRNTPP</sequence>
<feature type="compositionally biased region" description="Gly residues" evidence="1">
    <location>
        <begin position="216"/>
        <end position="227"/>
    </location>
</feature>
<dbReference type="Proteomes" id="UP000184330">
    <property type="component" value="Unassembled WGS sequence"/>
</dbReference>
<proteinExistence type="predicted"/>
<protein>
    <recommendedName>
        <fullName evidence="2">Macro domain-containing protein</fullName>
    </recommendedName>
</protein>
<dbReference type="Gene3D" id="3.40.220.10">
    <property type="entry name" value="Leucine Aminopeptidase, subunit E, domain 1"/>
    <property type="match status" value="1"/>
</dbReference>
<feature type="compositionally biased region" description="Low complexity" evidence="1">
    <location>
        <begin position="351"/>
        <end position="365"/>
    </location>
</feature>
<dbReference type="AlphaFoldDB" id="A0A1L7XF51"/>
<name>A0A1L7XF51_9HELO</name>
<feature type="region of interest" description="Disordered" evidence="1">
    <location>
        <begin position="216"/>
        <end position="235"/>
    </location>
</feature>
<dbReference type="OrthoDB" id="6077599at2759"/>
<evidence type="ECO:0000259" key="2">
    <source>
        <dbReference type="PROSITE" id="PS51154"/>
    </source>
</evidence>
<dbReference type="EMBL" id="FJOG01000024">
    <property type="protein sequence ID" value="CZR63670.1"/>
    <property type="molecule type" value="Genomic_DNA"/>
</dbReference>
<evidence type="ECO:0000256" key="1">
    <source>
        <dbReference type="SAM" id="MobiDB-lite"/>
    </source>
</evidence>
<dbReference type="STRING" id="576137.A0A1L7XF51"/>
<dbReference type="PANTHER" id="PTHR11106:SF27">
    <property type="entry name" value="MACRO DOMAIN-CONTAINING PROTEIN"/>
    <property type="match status" value="1"/>
</dbReference>
<feature type="compositionally biased region" description="Acidic residues" evidence="1">
    <location>
        <begin position="331"/>
        <end position="341"/>
    </location>
</feature>